<protein>
    <submittedName>
        <fullName evidence="2">Porphyromonas-type peptidyl-arginine deiminase</fullName>
    </submittedName>
</protein>
<comment type="caution">
    <text evidence="2">The sequence shown here is derived from an EMBL/GenBank/DDBJ whole genome shotgun (WGS) entry which is preliminary data.</text>
</comment>
<gene>
    <name evidence="2" type="ORF">MGU_03115</name>
</gene>
<organism evidence="2 3">
    <name type="scientific">Metarhizium guizhouense (strain ARSEF 977)</name>
    <dbReference type="NCBI Taxonomy" id="1276136"/>
    <lineage>
        <taxon>Eukaryota</taxon>
        <taxon>Fungi</taxon>
        <taxon>Dikarya</taxon>
        <taxon>Ascomycota</taxon>
        <taxon>Pezizomycotina</taxon>
        <taxon>Sordariomycetes</taxon>
        <taxon>Hypocreomycetidae</taxon>
        <taxon>Hypocreales</taxon>
        <taxon>Clavicipitaceae</taxon>
        <taxon>Metarhizium</taxon>
    </lineage>
</organism>
<dbReference type="SUPFAM" id="SSF55909">
    <property type="entry name" value="Pentein"/>
    <property type="match status" value="1"/>
</dbReference>
<keyword evidence="3" id="KW-1185">Reference proteome</keyword>
<dbReference type="EMBL" id="AZNH01000007">
    <property type="protein sequence ID" value="KID89710.1"/>
    <property type="molecule type" value="Genomic_DNA"/>
</dbReference>
<dbReference type="PANTHER" id="PTHR31377">
    <property type="entry name" value="AGMATINE DEIMINASE-RELATED"/>
    <property type="match status" value="1"/>
</dbReference>
<evidence type="ECO:0000256" key="1">
    <source>
        <dbReference type="ARBA" id="ARBA00022801"/>
    </source>
</evidence>
<dbReference type="AlphaFoldDB" id="A0A0B4GQY0"/>
<evidence type="ECO:0000313" key="2">
    <source>
        <dbReference type="EMBL" id="KID89710.1"/>
    </source>
</evidence>
<dbReference type="GO" id="GO:0009446">
    <property type="term" value="P:putrescine biosynthetic process"/>
    <property type="evidence" value="ECO:0007669"/>
    <property type="project" value="InterPro"/>
</dbReference>
<dbReference type="Gene3D" id="3.75.10.10">
    <property type="entry name" value="L-arginine/glycine Amidinotransferase, Chain A"/>
    <property type="match status" value="1"/>
</dbReference>
<name>A0A0B4GQY0_METGA</name>
<reference evidence="2 3" key="1">
    <citation type="journal article" date="2014" name="Proc. Natl. Acad. Sci. U.S.A.">
        <title>Trajectory and genomic determinants of fungal-pathogen speciation and host adaptation.</title>
        <authorList>
            <person name="Hu X."/>
            <person name="Xiao G."/>
            <person name="Zheng P."/>
            <person name="Shang Y."/>
            <person name="Su Y."/>
            <person name="Zhang X."/>
            <person name="Liu X."/>
            <person name="Zhan S."/>
            <person name="St Leger R.J."/>
            <person name="Wang C."/>
        </authorList>
    </citation>
    <scope>NUCLEOTIDE SEQUENCE [LARGE SCALE GENOMIC DNA]</scope>
    <source>
        <strain evidence="2 3">ARSEF 977</strain>
    </source>
</reference>
<proteinExistence type="predicted"/>
<dbReference type="Proteomes" id="UP000031192">
    <property type="component" value="Unassembled WGS sequence"/>
</dbReference>
<keyword evidence="1" id="KW-0378">Hydrolase</keyword>
<accession>A0A0B4GQY0</accession>
<dbReference type="GO" id="GO:0047632">
    <property type="term" value="F:agmatine deiminase activity"/>
    <property type="evidence" value="ECO:0007669"/>
    <property type="project" value="TreeGrafter"/>
</dbReference>
<dbReference type="HOGENOM" id="CLU_037682_2_0_1"/>
<dbReference type="GO" id="GO:0004668">
    <property type="term" value="F:protein-arginine deiminase activity"/>
    <property type="evidence" value="ECO:0007669"/>
    <property type="project" value="InterPro"/>
</dbReference>
<dbReference type="PANTHER" id="PTHR31377:SF0">
    <property type="entry name" value="AGMATINE DEIMINASE-RELATED"/>
    <property type="match status" value="1"/>
</dbReference>
<dbReference type="InterPro" id="IPR007466">
    <property type="entry name" value="Peptidyl-Arg-deiminase_porph"/>
</dbReference>
<sequence length="358" mass="39259">MSNATLHRRAEWAPQRGIIMGWPGLESTLKEYPDKLAKTTQEVSAIAAAIAQFEPVTMLVGAERMDEAIAHFAQVDTPFPITPRRIQGSSMDVWLRDFGPVFLIKTGPGADRSLAGLDCGFNGWGHRHTTPTIVGLAKTLLTDMRIERLETPIVTEGGALETDGEGTLLLTESSIVNDNRNPGRSRHEIEGELVRCLGVDKVIWIPGRPGIDSTDCHIDALARFVRPGVILLSKANEAKPTDWTVVYEEALEILSSATDAKGRPFEILEVEEPDEECFEPPPKGVDSDRPVRSYVNYLLVNGGVILPQFDDPAHDTAAIRIAQRAFGGERRICPVLIEELTLRGGGIHCCTQEIPMLP</sequence>
<evidence type="ECO:0000313" key="3">
    <source>
        <dbReference type="Proteomes" id="UP000031192"/>
    </source>
</evidence>
<dbReference type="Pfam" id="PF04371">
    <property type="entry name" value="PAD_porph"/>
    <property type="match status" value="1"/>
</dbReference>